<dbReference type="RefSeq" id="WP_045250993.1">
    <property type="nucleotide sequence ID" value="NZ_JYIT01000079.1"/>
</dbReference>
<dbReference type="InterPro" id="IPR051915">
    <property type="entry name" value="Cellulose_Degrad_GH3"/>
</dbReference>
<dbReference type="SUPFAM" id="SSF52279">
    <property type="entry name" value="Beta-D-glucan exohydrolase, C-terminal domain"/>
    <property type="match status" value="1"/>
</dbReference>
<dbReference type="InterPro" id="IPR001764">
    <property type="entry name" value="Glyco_hydro_3_N"/>
</dbReference>
<dbReference type="InterPro" id="IPR036881">
    <property type="entry name" value="Glyco_hydro_3_C_sf"/>
</dbReference>
<dbReference type="PRINTS" id="PR00133">
    <property type="entry name" value="GLHYDRLASE3"/>
</dbReference>
<reference evidence="9 10" key="1">
    <citation type="submission" date="2015-02" db="EMBL/GenBank/DDBJ databases">
        <title>Draft genome sequences of ten Microbacterium spp. with emphasis on heavy metal contaminated environments.</title>
        <authorList>
            <person name="Corretto E."/>
        </authorList>
    </citation>
    <scope>NUCLEOTIDE SEQUENCE [LARGE SCALE GENOMIC DNA]</scope>
    <source>
        <strain evidence="9 10">DSM 23848</strain>
    </source>
</reference>
<dbReference type="InterPro" id="IPR002772">
    <property type="entry name" value="Glyco_hydro_3_C"/>
</dbReference>
<dbReference type="GO" id="GO:0009251">
    <property type="term" value="P:glucan catabolic process"/>
    <property type="evidence" value="ECO:0007669"/>
    <property type="project" value="TreeGrafter"/>
</dbReference>
<dbReference type="Pfam" id="PF00933">
    <property type="entry name" value="Glyco_hydro_3"/>
    <property type="match status" value="1"/>
</dbReference>
<comment type="catalytic activity">
    <reaction evidence="1">
        <text>Hydrolysis of terminal, non-reducing beta-D-glucosyl residues with release of beta-D-glucose.</text>
        <dbReference type="EC" id="3.2.1.21"/>
    </reaction>
</comment>
<protein>
    <recommendedName>
        <fullName evidence="3">beta-glucosidase</fullName>
        <ecNumber evidence="3">3.2.1.21</ecNumber>
    </recommendedName>
</protein>
<proteinExistence type="inferred from homology"/>
<dbReference type="Pfam" id="PF01915">
    <property type="entry name" value="Glyco_hydro_3_C"/>
    <property type="match status" value="1"/>
</dbReference>
<keyword evidence="4" id="KW-0732">Signal</keyword>
<evidence type="ECO:0000313" key="10">
    <source>
        <dbReference type="Proteomes" id="UP000033448"/>
    </source>
</evidence>
<dbReference type="InterPro" id="IPR017853">
    <property type="entry name" value="GH"/>
</dbReference>
<evidence type="ECO:0000259" key="8">
    <source>
        <dbReference type="Pfam" id="PF01915"/>
    </source>
</evidence>
<dbReference type="Proteomes" id="UP000033448">
    <property type="component" value="Unassembled WGS sequence"/>
</dbReference>
<feature type="domain" description="Glycoside hydrolase family 3 C-terminal" evidence="8">
    <location>
        <begin position="443"/>
        <end position="593"/>
    </location>
</feature>
<dbReference type="PANTHER" id="PTHR30620">
    <property type="entry name" value="PERIPLASMIC BETA-GLUCOSIDASE-RELATED"/>
    <property type="match status" value="1"/>
</dbReference>
<dbReference type="EC" id="3.2.1.21" evidence="3"/>
<accession>A0A0F0KM89</accession>
<evidence type="ECO:0000256" key="5">
    <source>
        <dbReference type="ARBA" id="ARBA00022801"/>
    </source>
</evidence>
<dbReference type="AlphaFoldDB" id="A0A0F0KM89"/>
<keyword evidence="6 9" id="KW-0326">Glycosidase</keyword>
<evidence type="ECO:0000256" key="3">
    <source>
        <dbReference type="ARBA" id="ARBA00012744"/>
    </source>
</evidence>
<evidence type="ECO:0000256" key="2">
    <source>
        <dbReference type="ARBA" id="ARBA00005336"/>
    </source>
</evidence>
<evidence type="ECO:0000256" key="6">
    <source>
        <dbReference type="ARBA" id="ARBA00023295"/>
    </source>
</evidence>
<dbReference type="PATRIC" id="fig|582680.7.peg.2372"/>
<comment type="caution">
    <text evidence="9">The sequence shown here is derived from an EMBL/GenBank/DDBJ whole genome shotgun (WGS) entry which is preliminary data.</text>
</comment>
<gene>
    <name evidence="9" type="primary">bglX_2</name>
    <name evidence="9" type="ORF">RL72_02324</name>
</gene>
<dbReference type="Gene3D" id="3.20.20.300">
    <property type="entry name" value="Glycoside hydrolase, family 3, N-terminal domain"/>
    <property type="match status" value="1"/>
</dbReference>
<organism evidence="9 10">
    <name type="scientific">Microbacterium azadirachtae</name>
    <dbReference type="NCBI Taxonomy" id="582680"/>
    <lineage>
        <taxon>Bacteria</taxon>
        <taxon>Bacillati</taxon>
        <taxon>Actinomycetota</taxon>
        <taxon>Actinomycetes</taxon>
        <taxon>Micrococcales</taxon>
        <taxon>Microbacteriaceae</taxon>
        <taxon>Microbacterium</taxon>
    </lineage>
</organism>
<sequence length="593" mass="64610">MTDTVNEAVLPYRDASLPIDERVEDLLGRMELADKVGMLFHTMAAFAELEEGNPTFGLPSLASMVRKRRMSHFNLLGAAPGGREFAAWHNALQRMALDTPLGIPVTLSTDPRHSFSDNPLTSLMAGPFSQWPETLGFAALGSPERLERFADIARQEYVAVGLRVALHPQIDLATEPRWSRIAGTFGEDADLTSRLVVGYIRGFQGAELGPESVATMVKHFPGGGPQLDGEDPHFEWGKEQVYPGGEQEYHLRPFIAAIGAGATQMMPYYGQPIGTDWEEVGFGFNKDVLTDLLRDRLGFDGIVCTDWGLLTDVVVFGADMPARAWGVEHLTRPERMVKALDAGIDQFGGELCTEELLGLVERGEVSEARLDVSVRRLLREKFRLGLFENPFVDEEHAAAVVGRADFVQEGLDAQSDSLTLLTNTAVDGGSPILPLTRGVKVYAEGVAAEALARYADVVTAPEDADVAILRIKAPFEDRDRGGFSDLFHSGSLEFPPEEHARLTAIAEAVPTVIDIYLDRPAVLGGLEESARAVLADYGASDEAVLRVLFGERGPQGSLPFDLPRSDAAVAASRTDVAFDTEDPTFRFGHGLRY</sequence>
<keyword evidence="5 9" id="KW-0378">Hydrolase</keyword>
<dbReference type="PANTHER" id="PTHR30620:SF16">
    <property type="entry name" value="LYSOSOMAL BETA GLUCOSIDASE"/>
    <property type="match status" value="1"/>
</dbReference>
<dbReference type="SUPFAM" id="SSF51445">
    <property type="entry name" value="(Trans)glycosidases"/>
    <property type="match status" value="1"/>
</dbReference>
<dbReference type="GO" id="GO:0008422">
    <property type="term" value="F:beta-glucosidase activity"/>
    <property type="evidence" value="ECO:0007669"/>
    <property type="project" value="UniProtKB-EC"/>
</dbReference>
<keyword evidence="10" id="KW-1185">Reference proteome</keyword>
<name>A0A0F0KM89_9MICO</name>
<evidence type="ECO:0000256" key="1">
    <source>
        <dbReference type="ARBA" id="ARBA00000448"/>
    </source>
</evidence>
<comment type="similarity">
    <text evidence="2">Belongs to the glycosyl hydrolase 3 family.</text>
</comment>
<dbReference type="EMBL" id="JYIT01000079">
    <property type="protein sequence ID" value="KJL22017.1"/>
    <property type="molecule type" value="Genomic_DNA"/>
</dbReference>
<dbReference type="Gene3D" id="3.40.50.1700">
    <property type="entry name" value="Glycoside hydrolase family 3 C-terminal domain"/>
    <property type="match status" value="1"/>
</dbReference>
<feature type="domain" description="Glycoside hydrolase family 3 N-terminal" evidence="7">
    <location>
        <begin position="91"/>
        <end position="379"/>
    </location>
</feature>
<evidence type="ECO:0000259" key="7">
    <source>
        <dbReference type="Pfam" id="PF00933"/>
    </source>
</evidence>
<evidence type="ECO:0000256" key="4">
    <source>
        <dbReference type="ARBA" id="ARBA00022729"/>
    </source>
</evidence>
<evidence type="ECO:0000313" key="9">
    <source>
        <dbReference type="EMBL" id="KJL22017.1"/>
    </source>
</evidence>
<dbReference type="OrthoDB" id="3187421at2"/>
<dbReference type="InterPro" id="IPR036962">
    <property type="entry name" value="Glyco_hydro_3_N_sf"/>
</dbReference>